<organism evidence="2 3">
    <name type="scientific">Exophiala dermatitidis</name>
    <name type="common">Black yeast-like fungus</name>
    <name type="synonym">Wangiella dermatitidis</name>
    <dbReference type="NCBI Taxonomy" id="5970"/>
    <lineage>
        <taxon>Eukaryota</taxon>
        <taxon>Fungi</taxon>
        <taxon>Dikarya</taxon>
        <taxon>Ascomycota</taxon>
        <taxon>Pezizomycotina</taxon>
        <taxon>Eurotiomycetes</taxon>
        <taxon>Chaetothyriomycetidae</taxon>
        <taxon>Chaetothyriales</taxon>
        <taxon>Herpotrichiellaceae</taxon>
        <taxon>Exophiala</taxon>
    </lineage>
</organism>
<protein>
    <submittedName>
        <fullName evidence="2">Uncharacterized protein</fullName>
    </submittedName>
</protein>
<accession>A0AAN6ISA5</accession>
<gene>
    <name evidence="2" type="ORF">HRR80_007340</name>
</gene>
<dbReference type="AlphaFoldDB" id="A0AAN6ISA5"/>
<feature type="compositionally biased region" description="Basic and acidic residues" evidence="1">
    <location>
        <begin position="20"/>
        <end position="31"/>
    </location>
</feature>
<name>A0AAN6ISA5_EXODE</name>
<dbReference type="Proteomes" id="UP001161757">
    <property type="component" value="Unassembled WGS sequence"/>
</dbReference>
<comment type="caution">
    <text evidence="2">The sequence shown here is derived from an EMBL/GenBank/DDBJ whole genome shotgun (WGS) entry which is preliminary data.</text>
</comment>
<evidence type="ECO:0000256" key="1">
    <source>
        <dbReference type="SAM" id="MobiDB-lite"/>
    </source>
</evidence>
<dbReference type="EMBL" id="JAJGCB010000017">
    <property type="protein sequence ID" value="KAJ8988712.1"/>
    <property type="molecule type" value="Genomic_DNA"/>
</dbReference>
<feature type="region of interest" description="Disordered" evidence="1">
    <location>
        <begin position="219"/>
        <end position="244"/>
    </location>
</feature>
<proteinExistence type="predicted"/>
<sequence>MELIGDMPQQKQNRGLLGHGQRESFRERSGPEMRKQWGIRGVSSPVAGGSLGTSLLNWKPNRMAYPNATWGRWTFVSNLQANYWDCGIFVIANALAIIESAGEYSKIKEKLQNKQRDRSNTHVKCFTDLLGQAYPNATWGRWTFQSNLQANYWDFGIFAIANTMAIIESAGNYAKIKQKLQNVEPTAAFRLVCVKQILKHCMALKTGALKFAPPAKLPARTTPTPMSSEKENTAFGRKNAPGPAPGPAPGFLVLVLDRQTREILPTFRNMKSKIANENHYVHMRSISYVLYCGIMTSRIRAIVQGLGFRVQSFQQKRYRFFLTSQRTAYLIYLLATFSSKPKGLLPMRNQTLPSPRQLSG</sequence>
<feature type="region of interest" description="Disordered" evidence="1">
    <location>
        <begin position="1"/>
        <end position="31"/>
    </location>
</feature>
<reference evidence="2" key="1">
    <citation type="submission" date="2023-01" db="EMBL/GenBank/DDBJ databases">
        <title>Exophiala dermititidis isolated from Cystic Fibrosis Patient.</title>
        <authorList>
            <person name="Kurbessoian T."/>
            <person name="Crocker A."/>
            <person name="Murante D."/>
            <person name="Hogan D.A."/>
            <person name="Stajich J.E."/>
        </authorList>
    </citation>
    <scope>NUCLEOTIDE SEQUENCE</scope>
    <source>
        <strain evidence="2">Ex8</strain>
    </source>
</reference>
<evidence type="ECO:0000313" key="3">
    <source>
        <dbReference type="Proteomes" id="UP001161757"/>
    </source>
</evidence>
<evidence type="ECO:0000313" key="2">
    <source>
        <dbReference type="EMBL" id="KAJ8988712.1"/>
    </source>
</evidence>